<gene>
    <name evidence="2" type="ORF">ASPVEDRAFT_752309</name>
</gene>
<dbReference type="EMBL" id="KV878130">
    <property type="protein sequence ID" value="OJJ03739.1"/>
    <property type="molecule type" value="Genomic_DNA"/>
</dbReference>
<sequence>MHNQKSHRKATPTVTAIQYHKSHSKEHNPARAARESRKSPSRGRTINVMNPNIMKSPAHADYRSPSTSSLVGYRGECAYTDRIGWGKLGNPTETPSGLDFNTRLCTGMYWYYMLRICQPGHCPVCLLGWSIEHQPRGLSEDGLEQTSAGAMVTDEASMPK</sequence>
<keyword evidence="3" id="KW-1185">Reference proteome</keyword>
<evidence type="ECO:0000256" key="1">
    <source>
        <dbReference type="SAM" id="MobiDB-lite"/>
    </source>
</evidence>
<feature type="region of interest" description="Disordered" evidence="1">
    <location>
        <begin position="138"/>
        <end position="160"/>
    </location>
</feature>
<protein>
    <submittedName>
        <fullName evidence="2">Uncharacterized protein</fullName>
    </submittedName>
</protein>
<dbReference type="Proteomes" id="UP000184073">
    <property type="component" value="Unassembled WGS sequence"/>
</dbReference>
<dbReference type="AlphaFoldDB" id="A0A1L9PQE4"/>
<accession>A0A1L9PQE4</accession>
<organism evidence="2 3">
    <name type="scientific">Aspergillus versicolor CBS 583.65</name>
    <dbReference type="NCBI Taxonomy" id="1036611"/>
    <lineage>
        <taxon>Eukaryota</taxon>
        <taxon>Fungi</taxon>
        <taxon>Dikarya</taxon>
        <taxon>Ascomycota</taxon>
        <taxon>Pezizomycotina</taxon>
        <taxon>Eurotiomycetes</taxon>
        <taxon>Eurotiomycetidae</taxon>
        <taxon>Eurotiales</taxon>
        <taxon>Aspergillaceae</taxon>
        <taxon>Aspergillus</taxon>
        <taxon>Aspergillus subgen. Nidulantes</taxon>
    </lineage>
</organism>
<evidence type="ECO:0000313" key="3">
    <source>
        <dbReference type="Proteomes" id="UP000184073"/>
    </source>
</evidence>
<proteinExistence type="predicted"/>
<dbReference type="VEuPathDB" id="FungiDB:ASPVEDRAFT_752309"/>
<name>A0A1L9PQE4_ASPVE</name>
<dbReference type="GeneID" id="63731803"/>
<reference evidence="3" key="1">
    <citation type="journal article" date="2017" name="Genome Biol.">
        <title>Comparative genomics reveals high biological diversity and specific adaptations in the industrially and medically important fungal genus Aspergillus.</title>
        <authorList>
            <person name="de Vries R.P."/>
            <person name="Riley R."/>
            <person name="Wiebenga A."/>
            <person name="Aguilar-Osorio G."/>
            <person name="Amillis S."/>
            <person name="Uchima C.A."/>
            <person name="Anderluh G."/>
            <person name="Asadollahi M."/>
            <person name="Askin M."/>
            <person name="Barry K."/>
            <person name="Battaglia E."/>
            <person name="Bayram O."/>
            <person name="Benocci T."/>
            <person name="Braus-Stromeyer S.A."/>
            <person name="Caldana C."/>
            <person name="Canovas D."/>
            <person name="Cerqueira G.C."/>
            <person name="Chen F."/>
            <person name="Chen W."/>
            <person name="Choi C."/>
            <person name="Clum A."/>
            <person name="Dos Santos R.A."/>
            <person name="Damasio A.R."/>
            <person name="Diallinas G."/>
            <person name="Emri T."/>
            <person name="Fekete E."/>
            <person name="Flipphi M."/>
            <person name="Freyberg S."/>
            <person name="Gallo A."/>
            <person name="Gournas C."/>
            <person name="Habgood R."/>
            <person name="Hainaut M."/>
            <person name="Harispe M.L."/>
            <person name="Henrissat B."/>
            <person name="Hilden K.S."/>
            <person name="Hope R."/>
            <person name="Hossain A."/>
            <person name="Karabika E."/>
            <person name="Karaffa L."/>
            <person name="Karanyi Z."/>
            <person name="Krasevec N."/>
            <person name="Kuo A."/>
            <person name="Kusch H."/>
            <person name="LaButti K."/>
            <person name="Lagendijk E.L."/>
            <person name="Lapidus A."/>
            <person name="Levasseur A."/>
            <person name="Lindquist E."/>
            <person name="Lipzen A."/>
            <person name="Logrieco A.F."/>
            <person name="MacCabe A."/>
            <person name="Maekelae M.R."/>
            <person name="Malavazi I."/>
            <person name="Melin P."/>
            <person name="Meyer V."/>
            <person name="Mielnichuk N."/>
            <person name="Miskei M."/>
            <person name="Molnar A.P."/>
            <person name="Mule G."/>
            <person name="Ngan C.Y."/>
            <person name="Orejas M."/>
            <person name="Orosz E."/>
            <person name="Ouedraogo J.P."/>
            <person name="Overkamp K.M."/>
            <person name="Park H.-S."/>
            <person name="Perrone G."/>
            <person name="Piumi F."/>
            <person name="Punt P.J."/>
            <person name="Ram A.F."/>
            <person name="Ramon A."/>
            <person name="Rauscher S."/>
            <person name="Record E."/>
            <person name="Riano-Pachon D.M."/>
            <person name="Robert V."/>
            <person name="Roehrig J."/>
            <person name="Ruller R."/>
            <person name="Salamov A."/>
            <person name="Salih N.S."/>
            <person name="Samson R.A."/>
            <person name="Sandor E."/>
            <person name="Sanguinetti M."/>
            <person name="Schuetze T."/>
            <person name="Sepcic K."/>
            <person name="Shelest E."/>
            <person name="Sherlock G."/>
            <person name="Sophianopoulou V."/>
            <person name="Squina F.M."/>
            <person name="Sun H."/>
            <person name="Susca A."/>
            <person name="Todd R.B."/>
            <person name="Tsang A."/>
            <person name="Unkles S.E."/>
            <person name="van de Wiele N."/>
            <person name="van Rossen-Uffink D."/>
            <person name="Oliveira J.V."/>
            <person name="Vesth T.C."/>
            <person name="Visser J."/>
            <person name="Yu J.-H."/>
            <person name="Zhou M."/>
            <person name="Andersen M.R."/>
            <person name="Archer D.B."/>
            <person name="Baker S.E."/>
            <person name="Benoit I."/>
            <person name="Brakhage A.A."/>
            <person name="Braus G.H."/>
            <person name="Fischer R."/>
            <person name="Frisvad J.C."/>
            <person name="Goldman G.H."/>
            <person name="Houbraken J."/>
            <person name="Oakley B."/>
            <person name="Pocsi I."/>
            <person name="Scazzocchio C."/>
            <person name="Seiboth B."/>
            <person name="vanKuyk P.A."/>
            <person name="Wortman J."/>
            <person name="Dyer P.S."/>
            <person name="Grigoriev I.V."/>
        </authorList>
    </citation>
    <scope>NUCLEOTIDE SEQUENCE [LARGE SCALE GENOMIC DNA]</scope>
    <source>
        <strain evidence="3">CBS 583.65</strain>
    </source>
</reference>
<dbReference type="RefSeq" id="XP_040669501.1">
    <property type="nucleotide sequence ID" value="XM_040816292.1"/>
</dbReference>
<feature type="compositionally biased region" description="Basic residues" evidence="1">
    <location>
        <begin position="1"/>
        <end position="10"/>
    </location>
</feature>
<evidence type="ECO:0000313" key="2">
    <source>
        <dbReference type="EMBL" id="OJJ03739.1"/>
    </source>
</evidence>
<feature type="compositionally biased region" description="Basic and acidic residues" evidence="1">
    <location>
        <begin position="25"/>
        <end position="38"/>
    </location>
</feature>
<feature type="region of interest" description="Disordered" evidence="1">
    <location>
        <begin position="1"/>
        <end position="49"/>
    </location>
</feature>